<dbReference type="InterPro" id="IPR050903">
    <property type="entry name" value="Bact_Chemotaxis_MeTrfase"/>
</dbReference>
<dbReference type="SUPFAM" id="SSF58104">
    <property type="entry name" value="Methyl-accepting chemotaxis protein (MCP) signaling domain"/>
    <property type="match status" value="1"/>
</dbReference>
<dbReference type="CDD" id="cd00130">
    <property type="entry name" value="PAS"/>
    <property type="match status" value="2"/>
</dbReference>
<dbReference type="InterPro" id="IPR000014">
    <property type="entry name" value="PAS"/>
</dbReference>
<dbReference type="GO" id="GO:0016020">
    <property type="term" value="C:membrane"/>
    <property type="evidence" value="ECO:0007669"/>
    <property type="project" value="InterPro"/>
</dbReference>
<dbReference type="InterPro" id="IPR013655">
    <property type="entry name" value="PAS_fold_3"/>
</dbReference>
<reference evidence="5" key="1">
    <citation type="submission" date="2012-11" db="EMBL/GenBank/DDBJ databases">
        <authorList>
            <person name="Singh A."/>
            <person name="Pinnaka A.K."/>
            <person name="Vaidya B."/>
        </authorList>
    </citation>
    <scope>NUCLEOTIDE SEQUENCE [LARGE SCALE GENOMIC DNA]</scope>
    <source>
        <strain evidence="5">AK23</strain>
    </source>
</reference>
<dbReference type="OrthoDB" id="9765776at2"/>
<dbReference type="SMART" id="SM00283">
    <property type="entry name" value="MA"/>
    <property type="match status" value="1"/>
</dbReference>
<sequence length="433" mass="47867">MFFRKQTVVSDSQVKASQANDHLVSAINKSVATIEFTPEGIVKTANSLFLQAIGYSLSEVQGQHHKIFCEPEYARSTAYQEFWRKLHQGQNQSGTFRRIKKDGSLIVIEATYFPIFDNGNQLVGFFKIASDITQLHAEITKQKALADALNKSMAIIEFEPDGTIISANENFLSTVRYSLKDIVGRHHRIFCYDKFYQDKPRFWQDLQKGHVFSGQFERKTSTGESIWIEATYNPILDETGRVVKVVKFASDITARVKENHAVMEVAQLSSATAEETSQIADHGAKLLSTSVAMSEQILEMVEQAASSINDLNEQSVNIEKIVSTISGIADQTNLLALNAAIEAARAGEQGRGFAVVADEVRQLASRTSQSTSEIQNVVIQNRKLAQAATEQMSNVKESAIASNGQIIEVSSVMREIKEGAENVSKSVSTLMSN</sequence>
<keyword evidence="5" id="KW-1185">Reference proteome</keyword>
<evidence type="ECO:0000256" key="1">
    <source>
        <dbReference type="PROSITE-ProRule" id="PRU00284"/>
    </source>
</evidence>
<feature type="domain" description="Methyl-accepting transducer" evidence="2">
    <location>
        <begin position="262"/>
        <end position="433"/>
    </location>
</feature>
<dbReference type="PANTHER" id="PTHR24422:SF10">
    <property type="entry name" value="CHEMOTAXIS PROTEIN METHYLTRANSFERASE 2"/>
    <property type="match status" value="1"/>
</dbReference>
<dbReference type="GO" id="GO:0006935">
    <property type="term" value="P:chemotaxis"/>
    <property type="evidence" value="ECO:0007669"/>
    <property type="project" value="UniProtKB-ARBA"/>
</dbReference>
<evidence type="ECO:0000313" key="4">
    <source>
        <dbReference type="EMBL" id="EXJ12939.1"/>
    </source>
</evidence>
<dbReference type="Gene3D" id="3.30.450.20">
    <property type="entry name" value="PAS domain"/>
    <property type="match status" value="2"/>
</dbReference>
<keyword evidence="1" id="KW-0807">Transducer</keyword>
<dbReference type="InterPro" id="IPR035965">
    <property type="entry name" value="PAS-like_dom_sf"/>
</dbReference>
<dbReference type="CDD" id="cd11386">
    <property type="entry name" value="MCP_signal"/>
    <property type="match status" value="1"/>
</dbReference>
<feature type="domain" description="PAC" evidence="3">
    <location>
        <begin position="210"/>
        <end position="264"/>
    </location>
</feature>
<accession>W9V0U2</accession>
<dbReference type="PROSITE" id="PS50113">
    <property type="entry name" value="PAC"/>
    <property type="match status" value="2"/>
</dbReference>
<protein>
    <submittedName>
        <fullName evidence="4">Chemotaxis regulator BdlA</fullName>
    </submittedName>
</protein>
<dbReference type="Pfam" id="PF13426">
    <property type="entry name" value="PAS_9"/>
    <property type="match status" value="1"/>
</dbReference>
<dbReference type="PROSITE" id="PS50111">
    <property type="entry name" value="CHEMOTAXIS_TRANSDUC_2"/>
    <property type="match status" value="1"/>
</dbReference>
<dbReference type="InterPro" id="IPR000700">
    <property type="entry name" value="PAS-assoc_C"/>
</dbReference>
<proteinExistence type="predicted"/>
<dbReference type="GO" id="GO:0007165">
    <property type="term" value="P:signal transduction"/>
    <property type="evidence" value="ECO:0007669"/>
    <property type="project" value="UniProtKB-KW"/>
</dbReference>
<dbReference type="SUPFAM" id="SSF55785">
    <property type="entry name" value="PYP-like sensor domain (PAS domain)"/>
    <property type="match status" value="2"/>
</dbReference>
<dbReference type="SMART" id="SM00091">
    <property type="entry name" value="PAS"/>
    <property type="match status" value="2"/>
</dbReference>
<dbReference type="Pfam" id="PF08447">
    <property type="entry name" value="PAS_3"/>
    <property type="match status" value="1"/>
</dbReference>
<gene>
    <name evidence="4" type="primary">bdlA_1</name>
    <name evidence="4" type="ORF">D791_00281</name>
</gene>
<dbReference type="NCBIfam" id="TIGR00229">
    <property type="entry name" value="sensory_box"/>
    <property type="match status" value="2"/>
</dbReference>
<evidence type="ECO:0000259" key="2">
    <source>
        <dbReference type="PROSITE" id="PS50111"/>
    </source>
</evidence>
<dbReference type="Gene3D" id="1.10.287.950">
    <property type="entry name" value="Methyl-accepting chemotaxis protein"/>
    <property type="match status" value="1"/>
</dbReference>
<dbReference type="PANTHER" id="PTHR24422">
    <property type="entry name" value="CHEMOTAXIS PROTEIN METHYLTRANSFERASE"/>
    <property type="match status" value="1"/>
</dbReference>
<reference evidence="4 5" key="2">
    <citation type="journal article" date="2015" name="Syst. Appl. Microbiol.">
        <title>Nitrincola nitratireducens sp. nov. isolated from a haloalkaline crater lake.</title>
        <authorList>
            <person name="Singh A."/>
            <person name="Vaidya B."/>
            <person name="Tanuku N.R."/>
            <person name="Pinnaka A.K."/>
        </authorList>
    </citation>
    <scope>NUCLEOTIDE SEQUENCE [LARGE SCALE GENOMIC DNA]</scope>
    <source>
        <strain evidence="4 5">AK23</strain>
    </source>
</reference>
<name>W9V0U2_9GAMM</name>
<dbReference type="AlphaFoldDB" id="W9V0U2"/>
<dbReference type="InterPro" id="IPR004089">
    <property type="entry name" value="MCPsignal_dom"/>
</dbReference>
<dbReference type="Proteomes" id="UP000019464">
    <property type="component" value="Unassembled WGS sequence"/>
</dbReference>
<dbReference type="Pfam" id="PF00015">
    <property type="entry name" value="MCPsignal"/>
    <property type="match status" value="1"/>
</dbReference>
<evidence type="ECO:0000313" key="5">
    <source>
        <dbReference type="Proteomes" id="UP000019464"/>
    </source>
</evidence>
<dbReference type="PATRIC" id="fig|1229521.3.peg.291"/>
<comment type="caution">
    <text evidence="4">The sequence shown here is derived from an EMBL/GenBank/DDBJ whole genome shotgun (WGS) entry which is preliminary data.</text>
</comment>
<dbReference type="SMART" id="SM00086">
    <property type="entry name" value="PAC"/>
    <property type="match status" value="2"/>
</dbReference>
<feature type="domain" description="PAC" evidence="3">
    <location>
        <begin position="92"/>
        <end position="144"/>
    </location>
</feature>
<dbReference type="STRING" id="1229521.D791_00281"/>
<evidence type="ECO:0000259" key="3">
    <source>
        <dbReference type="PROSITE" id="PS50113"/>
    </source>
</evidence>
<organism evidence="4 5">
    <name type="scientific">Nitrincola nitratireducens</name>
    <dbReference type="NCBI Taxonomy" id="1229521"/>
    <lineage>
        <taxon>Bacteria</taxon>
        <taxon>Pseudomonadati</taxon>
        <taxon>Pseudomonadota</taxon>
        <taxon>Gammaproteobacteria</taxon>
        <taxon>Oceanospirillales</taxon>
        <taxon>Oceanospirillaceae</taxon>
        <taxon>Nitrincola</taxon>
    </lineage>
</organism>
<dbReference type="EMBL" id="AONB01000001">
    <property type="protein sequence ID" value="EXJ12939.1"/>
    <property type="molecule type" value="Genomic_DNA"/>
</dbReference>
<dbReference type="InterPro" id="IPR001610">
    <property type="entry name" value="PAC"/>
</dbReference>